<evidence type="ECO:0000313" key="3">
    <source>
        <dbReference type="Proteomes" id="UP000199469"/>
    </source>
</evidence>
<evidence type="ECO:0000256" key="1">
    <source>
        <dbReference type="SAM" id="MobiDB-lite"/>
    </source>
</evidence>
<dbReference type="AlphaFoldDB" id="A0A1I0RBH8"/>
<protein>
    <submittedName>
        <fullName evidence="2">Uncharacterized protein</fullName>
    </submittedName>
</protein>
<keyword evidence="3" id="KW-1185">Reference proteome</keyword>
<dbReference type="RefSeq" id="WP_170835703.1">
    <property type="nucleotide sequence ID" value="NZ_FOIU01000002.1"/>
</dbReference>
<dbReference type="Proteomes" id="UP000199469">
    <property type="component" value="Unassembled WGS sequence"/>
</dbReference>
<gene>
    <name evidence="2" type="ORF">SAMN05421841_2434</name>
</gene>
<reference evidence="3" key="1">
    <citation type="submission" date="2016-10" db="EMBL/GenBank/DDBJ databases">
        <authorList>
            <person name="Varghese N."/>
            <person name="Submissions S."/>
        </authorList>
    </citation>
    <scope>NUCLEOTIDE SEQUENCE [LARGE SCALE GENOMIC DNA]</scope>
    <source>
        <strain evidence="3">DSM 17724</strain>
    </source>
</reference>
<feature type="region of interest" description="Disordered" evidence="1">
    <location>
        <begin position="29"/>
        <end position="56"/>
    </location>
</feature>
<dbReference type="EMBL" id="FOIU01000002">
    <property type="protein sequence ID" value="SEW38146.1"/>
    <property type="molecule type" value="Genomic_DNA"/>
</dbReference>
<name>A0A1I0RBH8_9FLAO</name>
<organism evidence="2 3">
    <name type="scientific">Chryseobacterium wanjuense</name>
    <dbReference type="NCBI Taxonomy" id="356305"/>
    <lineage>
        <taxon>Bacteria</taxon>
        <taxon>Pseudomonadati</taxon>
        <taxon>Bacteroidota</taxon>
        <taxon>Flavobacteriia</taxon>
        <taxon>Flavobacteriales</taxon>
        <taxon>Weeksellaceae</taxon>
        <taxon>Chryseobacterium group</taxon>
        <taxon>Chryseobacterium</taxon>
    </lineage>
</organism>
<evidence type="ECO:0000313" key="2">
    <source>
        <dbReference type="EMBL" id="SEW38146.1"/>
    </source>
</evidence>
<proteinExistence type="predicted"/>
<accession>A0A1I0RBH8</accession>
<sequence>MKKQVKKEKKLSLNKVRLMKITDMKTINGGSGAQAGLNFNGDDDHNPTIRQTMGQQ</sequence>
<dbReference type="STRING" id="356305.SAMN05421841_2434"/>